<proteinExistence type="predicted"/>
<keyword evidence="1" id="KW-0812">Transmembrane</keyword>
<protein>
    <submittedName>
        <fullName evidence="2">Uncharacterized protein</fullName>
    </submittedName>
</protein>
<reference evidence="2" key="1">
    <citation type="submission" date="2018-02" db="EMBL/GenBank/DDBJ databases">
        <title>Rhizophora mucronata_Transcriptome.</title>
        <authorList>
            <person name="Meera S.P."/>
            <person name="Sreeshan A."/>
            <person name="Augustine A."/>
        </authorList>
    </citation>
    <scope>NUCLEOTIDE SEQUENCE</scope>
    <source>
        <tissue evidence="2">Leaf</tissue>
    </source>
</reference>
<name>A0A2P2KGC4_RHIMU</name>
<accession>A0A2P2KGC4</accession>
<evidence type="ECO:0000313" key="2">
    <source>
        <dbReference type="EMBL" id="MBX04751.1"/>
    </source>
</evidence>
<dbReference type="AlphaFoldDB" id="A0A2P2KGC4"/>
<evidence type="ECO:0000256" key="1">
    <source>
        <dbReference type="SAM" id="Phobius"/>
    </source>
</evidence>
<keyword evidence="1" id="KW-1133">Transmembrane helix</keyword>
<keyword evidence="1" id="KW-0472">Membrane</keyword>
<feature type="transmembrane region" description="Helical" evidence="1">
    <location>
        <begin position="31"/>
        <end position="51"/>
    </location>
</feature>
<sequence>MYFALQNTGSHCEIFLNYFFMCLPTSKHEKMYYFLIFILKHLWLRLVFYMGRLEPLQ</sequence>
<dbReference type="EMBL" id="GGEC01024267">
    <property type="protein sequence ID" value="MBX04751.1"/>
    <property type="molecule type" value="Transcribed_RNA"/>
</dbReference>
<organism evidence="2">
    <name type="scientific">Rhizophora mucronata</name>
    <name type="common">Asiatic mangrove</name>
    <dbReference type="NCBI Taxonomy" id="61149"/>
    <lineage>
        <taxon>Eukaryota</taxon>
        <taxon>Viridiplantae</taxon>
        <taxon>Streptophyta</taxon>
        <taxon>Embryophyta</taxon>
        <taxon>Tracheophyta</taxon>
        <taxon>Spermatophyta</taxon>
        <taxon>Magnoliopsida</taxon>
        <taxon>eudicotyledons</taxon>
        <taxon>Gunneridae</taxon>
        <taxon>Pentapetalae</taxon>
        <taxon>rosids</taxon>
        <taxon>fabids</taxon>
        <taxon>Malpighiales</taxon>
        <taxon>Rhizophoraceae</taxon>
        <taxon>Rhizophora</taxon>
    </lineage>
</organism>